<dbReference type="Gene3D" id="1.10.10.60">
    <property type="entry name" value="Homeodomain-like"/>
    <property type="match status" value="1"/>
</dbReference>
<evidence type="ECO:0000313" key="2">
    <source>
        <dbReference type="EMBL" id="RYR34501.1"/>
    </source>
</evidence>
<feature type="compositionally biased region" description="Basic and acidic residues" evidence="1">
    <location>
        <begin position="1"/>
        <end position="11"/>
    </location>
</feature>
<gene>
    <name evidence="2" type="ORF">Ahy_A10g049442</name>
</gene>
<dbReference type="EMBL" id="SDMP01000010">
    <property type="protein sequence ID" value="RYR34501.1"/>
    <property type="molecule type" value="Genomic_DNA"/>
</dbReference>
<name>A0A445B756_ARAHY</name>
<dbReference type="AlphaFoldDB" id="A0A445B756"/>
<dbReference type="SUPFAM" id="SSF53098">
    <property type="entry name" value="Ribonuclease H-like"/>
    <property type="match status" value="1"/>
</dbReference>
<dbReference type="PANTHER" id="PTHR31314">
    <property type="entry name" value="MYB FAMILY TRANSCRIPTION FACTOR PHL7-LIKE"/>
    <property type="match status" value="1"/>
</dbReference>
<dbReference type="GO" id="GO:0003700">
    <property type="term" value="F:DNA-binding transcription factor activity"/>
    <property type="evidence" value="ECO:0007669"/>
    <property type="project" value="InterPro"/>
</dbReference>
<reference evidence="2 3" key="1">
    <citation type="submission" date="2019-01" db="EMBL/GenBank/DDBJ databases">
        <title>Sequencing of cultivated peanut Arachis hypogaea provides insights into genome evolution and oil improvement.</title>
        <authorList>
            <person name="Chen X."/>
        </authorList>
    </citation>
    <scope>NUCLEOTIDE SEQUENCE [LARGE SCALE GENOMIC DNA]</scope>
    <source>
        <strain evidence="3">cv. Fuhuasheng</strain>
        <tissue evidence="2">Leaves</tissue>
    </source>
</reference>
<protein>
    <recommendedName>
        <fullName evidence="4">RNase H type-1 domain-containing protein</fullName>
    </recommendedName>
</protein>
<dbReference type="STRING" id="3818.A0A445B756"/>
<keyword evidence="3" id="KW-1185">Reference proteome</keyword>
<evidence type="ECO:0000256" key="1">
    <source>
        <dbReference type="SAM" id="MobiDB-lite"/>
    </source>
</evidence>
<proteinExistence type="predicted"/>
<dbReference type="InterPro" id="IPR036397">
    <property type="entry name" value="RNaseH_sf"/>
</dbReference>
<feature type="compositionally biased region" description="Acidic residues" evidence="1">
    <location>
        <begin position="39"/>
        <end position="61"/>
    </location>
</feature>
<dbReference type="Gene3D" id="3.30.420.10">
    <property type="entry name" value="Ribonuclease H-like superfamily/Ribonuclease H"/>
    <property type="match status" value="1"/>
</dbReference>
<organism evidence="2 3">
    <name type="scientific">Arachis hypogaea</name>
    <name type="common">Peanut</name>
    <dbReference type="NCBI Taxonomy" id="3818"/>
    <lineage>
        <taxon>Eukaryota</taxon>
        <taxon>Viridiplantae</taxon>
        <taxon>Streptophyta</taxon>
        <taxon>Embryophyta</taxon>
        <taxon>Tracheophyta</taxon>
        <taxon>Spermatophyta</taxon>
        <taxon>Magnoliopsida</taxon>
        <taxon>eudicotyledons</taxon>
        <taxon>Gunneridae</taxon>
        <taxon>Pentapetalae</taxon>
        <taxon>rosids</taxon>
        <taxon>fabids</taxon>
        <taxon>Fabales</taxon>
        <taxon>Fabaceae</taxon>
        <taxon>Papilionoideae</taxon>
        <taxon>50 kb inversion clade</taxon>
        <taxon>dalbergioids sensu lato</taxon>
        <taxon>Dalbergieae</taxon>
        <taxon>Pterocarpus clade</taxon>
        <taxon>Arachis</taxon>
    </lineage>
</organism>
<dbReference type="InterPro" id="IPR046955">
    <property type="entry name" value="PHR1-like"/>
</dbReference>
<dbReference type="InterPro" id="IPR012337">
    <property type="entry name" value="RNaseH-like_sf"/>
</dbReference>
<evidence type="ECO:0008006" key="4">
    <source>
        <dbReference type="Google" id="ProtNLM"/>
    </source>
</evidence>
<dbReference type="GO" id="GO:0003676">
    <property type="term" value="F:nucleic acid binding"/>
    <property type="evidence" value="ECO:0007669"/>
    <property type="project" value="InterPro"/>
</dbReference>
<comment type="caution">
    <text evidence="2">The sequence shown here is derived from an EMBL/GenBank/DDBJ whole genome shotgun (WGS) entry which is preliminary data.</text>
</comment>
<feature type="compositionally biased region" description="Polar residues" evidence="1">
    <location>
        <begin position="65"/>
        <end position="75"/>
    </location>
</feature>
<dbReference type="PANTHER" id="PTHR31314:SF128">
    <property type="entry name" value="OS11G0106100 PROTEIN"/>
    <property type="match status" value="1"/>
</dbReference>
<accession>A0A445B756</accession>
<sequence length="258" mass="28712">MSKGFEIHQENNEGNGGKSNNDNDGEENSFDINEGAAMSDDEELEEENNNEAKEEEEDNNEEGNLTNPSSSSTASREGKRGSGVRQYVRSKMPRLCWTPNLHLSFVHVVQRLGGQEILDIHGPVLALVLEKLKPYGGLQGLMINMSILMFIFFPMQYLCLESFESAKAISVGASKGVQRLGNQLLMVLQNTKIKLHLRLREGVGIAPCNAAEYRAMILGMRYALKKGFSFIRIQGDSKLVCMQFSCIQVTVAQQLLHL</sequence>
<feature type="region of interest" description="Disordered" evidence="1">
    <location>
        <begin position="1"/>
        <end position="84"/>
    </location>
</feature>
<dbReference type="Proteomes" id="UP000289738">
    <property type="component" value="Chromosome A10"/>
</dbReference>
<evidence type="ECO:0000313" key="3">
    <source>
        <dbReference type="Proteomes" id="UP000289738"/>
    </source>
</evidence>